<dbReference type="PANTHER" id="PTHR30618">
    <property type="entry name" value="NCS1 FAMILY PURINE/PYRIMIDINE TRANSPORTER"/>
    <property type="match status" value="1"/>
</dbReference>
<dbReference type="AlphaFoldDB" id="A0A0R1LIM5"/>
<organism evidence="7 8">
    <name type="scientific">Levilactobacillus acidifarinae DSM 19394 = JCM 15949</name>
    <dbReference type="NCBI Taxonomy" id="1423715"/>
    <lineage>
        <taxon>Bacteria</taxon>
        <taxon>Bacillati</taxon>
        <taxon>Bacillota</taxon>
        <taxon>Bacilli</taxon>
        <taxon>Lactobacillales</taxon>
        <taxon>Lactobacillaceae</taxon>
        <taxon>Levilactobacillus</taxon>
    </lineage>
</organism>
<feature type="transmembrane region" description="Helical" evidence="6">
    <location>
        <begin position="42"/>
        <end position="67"/>
    </location>
</feature>
<dbReference type="PANTHER" id="PTHR30618:SF0">
    <property type="entry name" value="PURINE-URACIL PERMEASE NCS1"/>
    <property type="match status" value="1"/>
</dbReference>
<evidence type="ECO:0000256" key="6">
    <source>
        <dbReference type="SAM" id="Phobius"/>
    </source>
</evidence>
<dbReference type="NCBIfam" id="TIGR00800">
    <property type="entry name" value="ncs1"/>
    <property type="match status" value="1"/>
</dbReference>
<dbReference type="CDD" id="cd11485">
    <property type="entry name" value="SLC-NCS1sbd_YbbW-like"/>
    <property type="match status" value="1"/>
</dbReference>
<evidence type="ECO:0000256" key="5">
    <source>
        <dbReference type="ARBA" id="ARBA00023136"/>
    </source>
</evidence>
<dbReference type="OrthoDB" id="9780088at2"/>
<evidence type="ECO:0000256" key="2">
    <source>
        <dbReference type="ARBA" id="ARBA00008974"/>
    </source>
</evidence>
<comment type="similarity">
    <text evidence="2">Belongs to the purine-cytosine permease (2.A.39) family.</text>
</comment>
<dbReference type="PATRIC" id="fig|1423715.3.peg.1538"/>
<dbReference type="NCBIfam" id="NF008476">
    <property type="entry name" value="PRK11375.1"/>
    <property type="match status" value="1"/>
</dbReference>
<comment type="caution">
    <text evidence="7">The sequence shown here is derived from an EMBL/GenBank/DDBJ whole genome shotgun (WGS) entry which is preliminary data.</text>
</comment>
<keyword evidence="3 6" id="KW-0812">Transmembrane</keyword>
<evidence type="ECO:0000256" key="4">
    <source>
        <dbReference type="ARBA" id="ARBA00022989"/>
    </source>
</evidence>
<feature type="transmembrane region" description="Helical" evidence="6">
    <location>
        <begin position="320"/>
        <end position="343"/>
    </location>
</feature>
<evidence type="ECO:0000313" key="7">
    <source>
        <dbReference type="EMBL" id="KRK95384.1"/>
    </source>
</evidence>
<feature type="transmembrane region" description="Helical" evidence="6">
    <location>
        <begin position="196"/>
        <end position="216"/>
    </location>
</feature>
<evidence type="ECO:0000313" key="8">
    <source>
        <dbReference type="Proteomes" id="UP000051955"/>
    </source>
</evidence>
<dbReference type="GO" id="GO:0015205">
    <property type="term" value="F:nucleobase transmembrane transporter activity"/>
    <property type="evidence" value="ECO:0007669"/>
    <property type="project" value="TreeGrafter"/>
</dbReference>
<feature type="transmembrane region" description="Helical" evidence="6">
    <location>
        <begin position="279"/>
        <end position="300"/>
    </location>
</feature>
<dbReference type="STRING" id="1423715.FD25_GL001502"/>
<feature type="transmembrane region" description="Helical" evidence="6">
    <location>
        <begin position="463"/>
        <end position="483"/>
    </location>
</feature>
<comment type="subcellular location">
    <subcellularLocation>
        <location evidence="1">Membrane</location>
        <topology evidence="1">Multi-pass membrane protein</topology>
    </subcellularLocation>
</comment>
<proteinExistence type="inferred from homology"/>
<dbReference type="EMBL" id="AZDV01000009">
    <property type="protein sequence ID" value="KRK95384.1"/>
    <property type="molecule type" value="Genomic_DNA"/>
</dbReference>
<dbReference type="Gene3D" id="1.10.4160.10">
    <property type="entry name" value="Hydantoin permease"/>
    <property type="match status" value="1"/>
</dbReference>
<evidence type="ECO:0000256" key="3">
    <source>
        <dbReference type="ARBA" id="ARBA00022692"/>
    </source>
</evidence>
<gene>
    <name evidence="7" type="ORF">FD25_GL001502</name>
</gene>
<feature type="transmembrane region" description="Helical" evidence="6">
    <location>
        <begin position="161"/>
        <end position="184"/>
    </location>
</feature>
<feature type="transmembrane region" description="Helical" evidence="6">
    <location>
        <begin position="73"/>
        <end position="99"/>
    </location>
</feature>
<feature type="transmembrane region" description="Helical" evidence="6">
    <location>
        <begin position="355"/>
        <end position="377"/>
    </location>
</feature>
<dbReference type="Proteomes" id="UP000051955">
    <property type="component" value="Unassembled WGS sequence"/>
</dbReference>
<keyword evidence="5 6" id="KW-0472">Membrane</keyword>
<dbReference type="GO" id="GO:0005886">
    <property type="term" value="C:plasma membrane"/>
    <property type="evidence" value="ECO:0007669"/>
    <property type="project" value="TreeGrafter"/>
</dbReference>
<accession>A0A0R1LIM5</accession>
<dbReference type="InterPro" id="IPR045225">
    <property type="entry name" value="Uracil/uridine/allantoin_perm"/>
</dbReference>
<dbReference type="RefSeq" id="WP_057802360.1">
    <property type="nucleotide sequence ID" value="NZ_AZDV01000009.1"/>
</dbReference>
<dbReference type="InterPro" id="IPR012681">
    <property type="entry name" value="NCS1"/>
</dbReference>
<name>A0A0R1LIM5_9LACO</name>
<keyword evidence="4 6" id="KW-1133">Transmembrane helix</keyword>
<feature type="transmembrane region" description="Helical" evidence="6">
    <location>
        <begin position="428"/>
        <end position="451"/>
    </location>
</feature>
<keyword evidence="8" id="KW-1185">Reference proteome</keyword>
<feature type="transmembrane region" description="Helical" evidence="6">
    <location>
        <begin position="236"/>
        <end position="258"/>
    </location>
</feature>
<dbReference type="Pfam" id="PF02133">
    <property type="entry name" value="Transp_cyt_pur"/>
    <property type="match status" value="1"/>
</dbReference>
<feature type="transmembrane region" description="Helical" evidence="6">
    <location>
        <begin position="383"/>
        <end position="407"/>
    </location>
</feature>
<sequence>MKTDDQYENITEQQVAVFKARGYNEDLLPKTKEKRNMGTGNFFTLWMGSIHNIPNYAAVGGFLFLGLSPLNVMLAIFLSAFFVSAFMACNGIVGSKYGIPFAMHLRSAYGNLGAKLPGFLRGCVAAIAWFGLQTYTGSLALLIMLGKIWPGFLQIGGSTKILGISIPGLISFTIFWILNVLVGFGGGDILNKFTAILSPLIYVVFGGMAIWAIWGAGGLGPILAYHITATTHVNPLLVYFIIFNSVIAVWAAPGTSIADFTQNAKSTKAQVVGQTLGLSVGYLIFAFSSVVILIGGSIHYNIQEWNVLNIVERWDSFPAIIISMAVFLLTTISTNATGNIIPAGYQLTALFPKHLTYRSGVIIASLISFLIMPWKLMENSDSIFIFLNGIGAVLGPVAGVMIANYFFIHKRHENLDELYMDLNKDKDVLYHGVNKSAYIATILALLLSLSGQFISGLKVVSDLSWFVGFISAFLIYLGLKWLVAKRDVAPIDQNVNQEIKEE</sequence>
<dbReference type="InterPro" id="IPR001248">
    <property type="entry name" value="Pur-cyt_permease"/>
</dbReference>
<evidence type="ECO:0000256" key="1">
    <source>
        <dbReference type="ARBA" id="ARBA00004141"/>
    </source>
</evidence>
<reference evidence="7 8" key="1">
    <citation type="journal article" date="2015" name="Genome Announc.">
        <title>Expanding the biotechnology potential of lactobacilli through comparative genomics of 213 strains and associated genera.</title>
        <authorList>
            <person name="Sun Z."/>
            <person name="Harris H.M."/>
            <person name="McCann A."/>
            <person name="Guo C."/>
            <person name="Argimon S."/>
            <person name="Zhang W."/>
            <person name="Yang X."/>
            <person name="Jeffery I.B."/>
            <person name="Cooney J.C."/>
            <person name="Kagawa T.F."/>
            <person name="Liu W."/>
            <person name="Song Y."/>
            <person name="Salvetti E."/>
            <person name="Wrobel A."/>
            <person name="Rasinkangas P."/>
            <person name="Parkhill J."/>
            <person name="Rea M.C."/>
            <person name="O'Sullivan O."/>
            <person name="Ritari J."/>
            <person name="Douillard F.P."/>
            <person name="Paul Ross R."/>
            <person name="Yang R."/>
            <person name="Briner A.E."/>
            <person name="Felis G.E."/>
            <person name="de Vos W.M."/>
            <person name="Barrangou R."/>
            <person name="Klaenhammer T.R."/>
            <person name="Caufield P.W."/>
            <person name="Cui Y."/>
            <person name="Zhang H."/>
            <person name="O'Toole P.W."/>
        </authorList>
    </citation>
    <scope>NUCLEOTIDE SEQUENCE [LARGE SCALE GENOMIC DNA]</scope>
    <source>
        <strain evidence="7 8">DSM 19394</strain>
    </source>
</reference>
<protein>
    <submittedName>
        <fullName evidence="7">Allantoin permease</fullName>
    </submittedName>
</protein>
<feature type="transmembrane region" description="Helical" evidence="6">
    <location>
        <begin position="119"/>
        <end position="149"/>
    </location>
</feature>